<organism evidence="2 3">
    <name type="scientific">Rotaria magnacalcarata</name>
    <dbReference type="NCBI Taxonomy" id="392030"/>
    <lineage>
        <taxon>Eukaryota</taxon>
        <taxon>Metazoa</taxon>
        <taxon>Spiralia</taxon>
        <taxon>Gnathifera</taxon>
        <taxon>Rotifera</taxon>
        <taxon>Eurotatoria</taxon>
        <taxon>Bdelloidea</taxon>
        <taxon>Philodinida</taxon>
        <taxon>Philodinidae</taxon>
        <taxon>Rotaria</taxon>
    </lineage>
</organism>
<feature type="compositionally biased region" description="Polar residues" evidence="1">
    <location>
        <begin position="18"/>
        <end position="39"/>
    </location>
</feature>
<feature type="compositionally biased region" description="Polar residues" evidence="1">
    <location>
        <begin position="60"/>
        <end position="91"/>
    </location>
</feature>
<feature type="compositionally biased region" description="Low complexity" evidence="1">
    <location>
        <begin position="40"/>
        <end position="55"/>
    </location>
</feature>
<evidence type="ECO:0000313" key="3">
    <source>
        <dbReference type="Proteomes" id="UP000663834"/>
    </source>
</evidence>
<name>A0A815WN36_9BILA</name>
<reference evidence="2" key="1">
    <citation type="submission" date="2021-02" db="EMBL/GenBank/DDBJ databases">
        <authorList>
            <person name="Nowell W R."/>
        </authorList>
    </citation>
    <scope>NUCLEOTIDE SEQUENCE</scope>
</reference>
<dbReference type="Proteomes" id="UP000663834">
    <property type="component" value="Unassembled WGS sequence"/>
</dbReference>
<dbReference type="AlphaFoldDB" id="A0A815WN36"/>
<feature type="non-terminal residue" evidence="2">
    <location>
        <position position="1"/>
    </location>
</feature>
<feature type="region of interest" description="Disordered" evidence="1">
    <location>
        <begin position="1"/>
        <end position="91"/>
    </location>
</feature>
<proteinExistence type="predicted"/>
<dbReference type="EMBL" id="CAJNOW010008741">
    <property type="protein sequence ID" value="CAF1544002.1"/>
    <property type="molecule type" value="Genomic_DNA"/>
</dbReference>
<protein>
    <submittedName>
        <fullName evidence="2">Uncharacterized protein</fullName>
    </submittedName>
</protein>
<evidence type="ECO:0000313" key="2">
    <source>
        <dbReference type="EMBL" id="CAF1544002.1"/>
    </source>
</evidence>
<accession>A0A815WN36</accession>
<feature type="compositionally biased region" description="Low complexity" evidence="1">
    <location>
        <begin position="8"/>
        <end position="17"/>
    </location>
</feature>
<evidence type="ECO:0000256" key="1">
    <source>
        <dbReference type="SAM" id="MobiDB-lite"/>
    </source>
</evidence>
<gene>
    <name evidence="2" type="ORF">KQP761_LOCUS17161</name>
</gene>
<sequence>QTPTRMSQPNQQQQYPNHNTSQNSSKVASNPTSYQPILNSSSTAASTSQYSTSTTKPGFPTNNSRSTAKNSQQHQSSWDWFRPKNSSLLRN</sequence>
<comment type="caution">
    <text evidence="2">The sequence shown here is derived from an EMBL/GenBank/DDBJ whole genome shotgun (WGS) entry which is preliminary data.</text>
</comment>